<dbReference type="Proteomes" id="UP001227543">
    <property type="component" value="Unassembled WGS sequence"/>
</dbReference>
<keyword evidence="1" id="KW-1133">Transmembrane helix</keyword>
<protein>
    <submittedName>
        <fullName evidence="2">Uncharacterized protein</fullName>
    </submittedName>
</protein>
<proteinExistence type="predicted"/>
<keyword evidence="1" id="KW-0812">Transmembrane</keyword>
<accession>A0ABQ9QXH7</accession>
<dbReference type="RefSeq" id="XP_060377873.1">
    <property type="nucleotide sequence ID" value="XM_060527433.1"/>
</dbReference>
<organism evidence="2 3">
    <name type="scientific">Colletotrichum tamarilloi</name>
    <dbReference type="NCBI Taxonomy" id="1209934"/>
    <lineage>
        <taxon>Eukaryota</taxon>
        <taxon>Fungi</taxon>
        <taxon>Dikarya</taxon>
        <taxon>Ascomycota</taxon>
        <taxon>Pezizomycotina</taxon>
        <taxon>Sordariomycetes</taxon>
        <taxon>Hypocreomycetidae</taxon>
        <taxon>Glomerellales</taxon>
        <taxon>Glomerellaceae</taxon>
        <taxon>Colletotrichum</taxon>
        <taxon>Colletotrichum acutatum species complex</taxon>
    </lineage>
</organism>
<evidence type="ECO:0000313" key="3">
    <source>
        <dbReference type="Proteomes" id="UP001227543"/>
    </source>
</evidence>
<evidence type="ECO:0000256" key="1">
    <source>
        <dbReference type="SAM" id="Phobius"/>
    </source>
</evidence>
<dbReference type="EMBL" id="MLFU01000061">
    <property type="protein sequence ID" value="KAK1488199.1"/>
    <property type="molecule type" value="Genomic_DNA"/>
</dbReference>
<keyword evidence="1" id="KW-0472">Membrane</keyword>
<reference evidence="2 3" key="1">
    <citation type="submission" date="2016-10" db="EMBL/GenBank/DDBJ databases">
        <title>The genome sequence of Colletotrichum fioriniae PJ7.</title>
        <authorList>
            <person name="Baroncelli R."/>
        </authorList>
    </citation>
    <scope>NUCLEOTIDE SEQUENCE [LARGE SCALE GENOMIC DNA]</scope>
    <source>
        <strain evidence="2 3">Tom-12</strain>
    </source>
</reference>
<comment type="caution">
    <text evidence="2">The sequence shown here is derived from an EMBL/GenBank/DDBJ whole genome shotgun (WGS) entry which is preliminary data.</text>
</comment>
<keyword evidence="3" id="KW-1185">Reference proteome</keyword>
<evidence type="ECO:0000313" key="2">
    <source>
        <dbReference type="EMBL" id="KAK1488199.1"/>
    </source>
</evidence>
<dbReference type="GeneID" id="85411671"/>
<gene>
    <name evidence="2" type="ORF">CTAM01_11422</name>
</gene>
<name>A0ABQ9QXH7_9PEZI</name>
<sequence>MTSLATHALRNERFRDIVMSPRMSPRRSRLEFSQPVRFHARHPCLAECTSRDTTGSLICLDLVDVLRLGEPGLGVLMVRLVARSPGSIGSRPLTGEAVPFAPVCGSARTTGGQRCSHSRRPVPKTWDGWWAVLFSALVLWVGVALVGGSLVASRNVVYSATSAGFETMSILSRPRDRVPQCCWMHTYSCSLERRV</sequence>
<feature type="transmembrane region" description="Helical" evidence="1">
    <location>
        <begin position="129"/>
        <end position="152"/>
    </location>
</feature>